<gene>
    <name evidence="3" type="ORF">M5W82_20010</name>
</gene>
<dbReference type="Pfam" id="PF13127">
    <property type="entry name" value="DUF3955"/>
    <property type="match status" value="1"/>
</dbReference>
<feature type="transmembrane region" description="Helical" evidence="1">
    <location>
        <begin position="42"/>
        <end position="63"/>
    </location>
</feature>
<evidence type="ECO:0000313" key="3">
    <source>
        <dbReference type="EMBL" id="MCY9549167.1"/>
    </source>
</evidence>
<protein>
    <submittedName>
        <fullName evidence="3">DUF3955 domain-containing protein</fullName>
    </submittedName>
</protein>
<comment type="caution">
    <text evidence="3">The sequence shown here is derived from an EMBL/GenBank/DDBJ whole genome shotgun (WGS) entry which is preliminary data.</text>
</comment>
<proteinExistence type="predicted"/>
<dbReference type="InterPro" id="IPR025016">
    <property type="entry name" value="DUF3955"/>
</dbReference>
<evidence type="ECO:0000256" key="1">
    <source>
        <dbReference type="SAM" id="Phobius"/>
    </source>
</evidence>
<organism evidence="3 4">
    <name type="scientific">Lysinibacillus xylanilyticus</name>
    <dbReference type="NCBI Taxonomy" id="582475"/>
    <lineage>
        <taxon>Bacteria</taxon>
        <taxon>Bacillati</taxon>
        <taxon>Bacillota</taxon>
        <taxon>Bacilli</taxon>
        <taxon>Bacillales</taxon>
        <taxon>Bacillaceae</taxon>
        <taxon>Lysinibacillus</taxon>
    </lineage>
</organism>
<evidence type="ECO:0000259" key="2">
    <source>
        <dbReference type="Pfam" id="PF13127"/>
    </source>
</evidence>
<dbReference type="RefSeq" id="WP_268639163.1">
    <property type="nucleotide sequence ID" value="NZ_CP189807.1"/>
</dbReference>
<reference evidence="3 4" key="1">
    <citation type="submission" date="2022-05" db="EMBL/GenBank/DDBJ databases">
        <title>Genome Sequencing of Bee-Associated Microbes.</title>
        <authorList>
            <person name="Dunlap C."/>
        </authorList>
    </citation>
    <scope>NUCLEOTIDE SEQUENCE [LARGE SCALE GENOMIC DNA]</scope>
    <source>
        <strain evidence="3 4">NRRL BD-083</strain>
    </source>
</reference>
<dbReference type="Proteomes" id="UP001527052">
    <property type="component" value="Unassembled WGS sequence"/>
</dbReference>
<evidence type="ECO:0000313" key="4">
    <source>
        <dbReference type="Proteomes" id="UP001527052"/>
    </source>
</evidence>
<keyword evidence="4" id="KW-1185">Reference proteome</keyword>
<keyword evidence="1" id="KW-0472">Membrane</keyword>
<keyword evidence="1" id="KW-1133">Transmembrane helix</keyword>
<keyword evidence="1" id="KW-0812">Transmembrane</keyword>
<accession>A0ABT4EU16</accession>
<sequence>MMKKYILATLPIVIGVLCLLMKGIIGDEILPDGTLVERNFFLIPLSYLFFFSGIISILFVAIFSTVKKTNIVK</sequence>
<feature type="domain" description="DUF3955" evidence="2">
    <location>
        <begin position="4"/>
        <end position="61"/>
    </location>
</feature>
<dbReference type="EMBL" id="JAMDLZ010000040">
    <property type="protein sequence ID" value="MCY9549167.1"/>
    <property type="molecule type" value="Genomic_DNA"/>
</dbReference>
<name>A0ABT4EU16_9BACI</name>